<sequence>MGKIKKKFARVVTLVLVLSGILAPSIHAEAATQENVWYGYAVNNLNNSVSLYGSDIVRDVPIDEGQNKFGIIKVDVSNLINGVPFKVGGNITRHDDATLNVAYYVYDGVNYVLNDNYSSSCELINSNFTHTIAGSDVTAMKTDAIDKGQTEIFLVFNFTTGDTYTFASAHYELPVPIENGVDTYQSRGLTAGNAYFVDQSIITVESSDSSNVTVKVPQAPTAIEGIESISVSNFTSGADLKLHLTSGSAIVATASNVRESVYVFNNVVPNSANYYVTQTINGVEGIKSNDITPTLRTPVVNAGAGYVDVSNIYPCSTAKLYSTSGASIAITPTANGDGTYRFSGLAGGTSYYVRQSINDVVSAASSIVNVLTPQAPTAIAEIERISVSNFTFGADLKLYLTSGSAIVATASNVRESIHIFNNIVPNSANYYVTQTLNGVEGIKSNAITPTLGTPIVHAGFDYVDVSNVYPCSTVKLYSTSGSSIAITPTSNGDGTYRFSDLESGTSYYVKQSINGIVSAASSIVNVLAPNAPTATAGIESISVNNFTSGADLKLYLTSGSAIVATASHVKESVFVFNNIVPNSANYYVTQTVNGVEGKKSNAITPALRTPVVQAGFGYVDVSNVYTGSTVQLYSTSGSSIAITPTSNGDGTYRFSGLTGGTSYYVRQSINNVVSAASGIVSVLGPQAPTAIAGIESISVSNYTSGADLKLYLTSGSAIIATASHVREPIHIFNNVVPDSAKYYVTQTVNGVEGTKSNAITPTLRTPILHAGIGYVDVSNVYTGAAITLYTTSGSSIAVTPTSNGDGTYRFSGLTEGTSYYVRQSINNVVSAASNIVTVSAPQAPTVIAGIESISVSNYTSGADLKLYLTSGSAIIATASHVTEPIHIFNNVVPDSANYYVTQTVNGVEGTKSNAITPSLRTPIIHAGFDYVDVSNVYTGATITLYTTSGSSIVITPTSNGDGTYRFSDLAGGTPYFVRQSINNVVSADSNIVTVLAPQAPTAIAGIESISVSNFTSGADLKLCLTSGSAIIATASNVTESTYIFNNVVPNSANYYVTQIVNGVEGKKSNDMTPALRTPIVHAGAGYVDVSNVYPCSTIKLYSTSGSSIAITPTANGDGTYRFSGLAGGTSYYARQSINNVISTASTVVTVSAPQTPTVIAGIESLSVSNFIFGADLKLYLTSGNVIIATASNVRESIHIFDNIVPNSANYYVTQTANGLEGTKSKDITPTLRTPIIHAGAGYIDVSNVYPCSTVKLYSTSGASIAITPTANGDGTYRFNDLESGTSYYVKQSINGVVSAMSNTVIVLEDD</sequence>
<accession>A0ABR9ZSS6</accession>
<dbReference type="RefSeq" id="WP_194701166.1">
    <property type="nucleotide sequence ID" value="NZ_JADKNH010000004.1"/>
</dbReference>
<feature type="signal peptide" evidence="1">
    <location>
        <begin position="1"/>
        <end position="30"/>
    </location>
</feature>
<organism evidence="2 3">
    <name type="scientific">Fusibacter ferrireducens</name>
    <dbReference type="NCBI Taxonomy" id="2785058"/>
    <lineage>
        <taxon>Bacteria</taxon>
        <taxon>Bacillati</taxon>
        <taxon>Bacillota</taxon>
        <taxon>Clostridia</taxon>
        <taxon>Eubacteriales</taxon>
        <taxon>Eubacteriales Family XII. Incertae Sedis</taxon>
        <taxon>Fusibacter</taxon>
    </lineage>
</organism>
<gene>
    <name evidence="2" type="ORF">ISU02_07330</name>
</gene>
<evidence type="ECO:0000313" key="3">
    <source>
        <dbReference type="Proteomes" id="UP000614200"/>
    </source>
</evidence>
<dbReference type="Proteomes" id="UP000614200">
    <property type="component" value="Unassembled WGS sequence"/>
</dbReference>
<keyword evidence="3" id="KW-1185">Reference proteome</keyword>
<dbReference type="EMBL" id="JADKNH010000004">
    <property type="protein sequence ID" value="MBF4692925.1"/>
    <property type="molecule type" value="Genomic_DNA"/>
</dbReference>
<feature type="chain" id="PRO_5045680284" evidence="1">
    <location>
        <begin position="31"/>
        <end position="1310"/>
    </location>
</feature>
<proteinExistence type="predicted"/>
<name>A0ABR9ZSS6_9FIRM</name>
<evidence type="ECO:0000313" key="2">
    <source>
        <dbReference type="EMBL" id="MBF4692925.1"/>
    </source>
</evidence>
<keyword evidence="1" id="KW-0732">Signal</keyword>
<protein>
    <submittedName>
        <fullName evidence="2">Uncharacterized protein</fullName>
    </submittedName>
</protein>
<comment type="caution">
    <text evidence="2">The sequence shown here is derived from an EMBL/GenBank/DDBJ whole genome shotgun (WGS) entry which is preliminary data.</text>
</comment>
<reference evidence="2 3" key="1">
    <citation type="submission" date="2020-11" db="EMBL/GenBank/DDBJ databases">
        <title>Fusibacter basophilias sp. nov.</title>
        <authorList>
            <person name="Qiu D."/>
        </authorList>
    </citation>
    <scope>NUCLEOTIDE SEQUENCE [LARGE SCALE GENOMIC DNA]</scope>
    <source>
        <strain evidence="2 3">Q10-2</strain>
    </source>
</reference>
<evidence type="ECO:0000256" key="1">
    <source>
        <dbReference type="SAM" id="SignalP"/>
    </source>
</evidence>
<dbReference type="SUPFAM" id="SSF49478">
    <property type="entry name" value="Cna protein B-type domain"/>
    <property type="match status" value="1"/>
</dbReference>